<name>A0A167D4X9_9ASCO</name>
<feature type="region of interest" description="Disordered" evidence="1">
    <location>
        <begin position="25"/>
        <end position="74"/>
    </location>
</feature>
<gene>
    <name evidence="3" type="ORF">AWJ20_739</name>
</gene>
<dbReference type="GeneID" id="30037804"/>
<dbReference type="Gene3D" id="2.40.50.770">
    <property type="entry name" value="RecQ-mediated genome instability protein Rmi1, C-terminal domain"/>
    <property type="match status" value="1"/>
</dbReference>
<dbReference type="OrthoDB" id="341511at2759"/>
<dbReference type="KEGG" id="slb:AWJ20_739"/>
<dbReference type="InterPro" id="IPR042470">
    <property type="entry name" value="RMI1_N_C_sf"/>
</dbReference>
<feature type="compositionally biased region" description="Polar residues" evidence="1">
    <location>
        <begin position="43"/>
        <end position="56"/>
    </location>
</feature>
<feature type="compositionally biased region" description="Gly residues" evidence="1">
    <location>
        <begin position="57"/>
        <end position="72"/>
    </location>
</feature>
<dbReference type="Proteomes" id="UP000189580">
    <property type="component" value="Chromosome a"/>
</dbReference>
<reference evidence="3 4" key="1">
    <citation type="submission" date="2016-02" db="EMBL/GenBank/DDBJ databases">
        <title>Complete genome sequence and transcriptome regulation of the pentose utilising yeast Sugiyamaella lignohabitans.</title>
        <authorList>
            <person name="Bellasio M."/>
            <person name="Peymann A."/>
            <person name="Valli M."/>
            <person name="Sipitzky M."/>
            <person name="Graf A."/>
            <person name="Sauer M."/>
            <person name="Marx H."/>
            <person name="Mattanovich D."/>
        </authorList>
    </citation>
    <scope>NUCLEOTIDE SEQUENCE [LARGE SCALE GENOMIC DNA]</scope>
    <source>
        <strain evidence="3 4">CBS 10342</strain>
    </source>
</reference>
<protein>
    <recommendedName>
        <fullName evidence="2">RecQ mediated genome instability protein 1 OB-fold domain-containing protein</fullName>
    </recommendedName>
</protein>
<evidence type="ECO:0000313" key="3">
    <source>
        <dbReference type="EMBL" id="ANB12483.1"/>
    </source>
</evidence>
<dbReference type="RefSeq" id="XP_018734960.1">
    <property type="nucleotide sequence ID" value="XM_018882697.1"/>
</dbReference>
<organism evidence="3 4">
    <name type="scientific">Sugiyamaella lignohabitans</name>
    <dbReference type="NCBI Taxonomy" id="796027"/>
    <lineage>
        <taxon>Eukaryota</taxon>
        <taxon>Fungi</taxon>
        <taxon>Dikarya</taxon>
        <taxon>Ascomycota</taxon>
        <taxon>Saccharomycotina</taxon>
        <taxon>Dipodascomycetes</taxon>
        <taxon>Dipodascales</taxon>
        <taxon>Trichomonascaceae</taxon>
        <taxon>Sugiyamaella</taxon>
    </lineage>
</organism>
<proteinExistence type="predicted"/>
<evidence type="ECO:0000313" key="4">
    <source>
        <dbReference type="Proteomes" id="UP000189580"/>
    </source>
</evidence>
<accession>A0A167D4X9</accession>
<keyword evidence="4" id="KW-1185">Reference proteome</keyword>
<dbReference type="EMBL" id="CP014501">
    <property type="protein sequence ID" value="ANB12483.1"/>
    <property type="molecule type" value="Genomic_DNA"/>
</dbReference>
<feature type="domain" description="RecQ mediated genome instability protein 1 OB-fold" evidence="2">
    <location>
        <begin position="2"/>
        <end position="147"/>
    </location>
</feature>
<dbReference type="InterPro" id="IPR013894">
    <property type="entry name" value="RMI1_OB"/>
</dbReference>
<sequence>MAIDNISASKYSQIQALTETAESASDRVRGARRRRMVTRVQDDSSSPADDGSNGSIFSGGTGESTNSGGNGLTGLFESPSAVHKLTLQDTAGTAVYAIELDRIDTKSITAISPLGAKLLLLGSIETVRNVLMLKKSNVQVLGGTIPGANSTPPLAKLQASLPS</sequence>
<evidence type="ECO:0000259" key="2">
    <source>
        <dbReference type="Pfam" id="PF08585"/>
    </source>
</evidence>
<dbReference type="Pfam" id="PF08585">
    <property type="entry name" value="RMI1_N_C"/>
    <property type="match status" value="1"/>
</dbReference>
<dbReference type="AlphaFoldDB" id="A0A167D4X9"/>
<evidence type="ECO:0000256" key="1">
    <source>
        <dbReference type="SAM" id="MobiDB-lite"/>
    </source>
</evidence>